<organism evidence="2 4">
    <name type="scientific">Rotaria socialis</name>
    <dbReference type="NCBI Taxonomy" id="392032"/>
    <lineage>
        <taxon>Eukaryota</taxon>
        <taxon>Metazoa</taxon>
        <taxon>Spiralia</taxon>
        <taxon>Gnathifera</taxon>
        <taxon>Rotifera</taxon>
        <taxon>Eurotatoria</taxon>
        <taxon>Bdelloidea</taxon>
        <taxon>Philodinida</taxon>
        <taxon>Philodinidae</taxon>
        <taxon>Rotaria</taxon>
    </lineage>
</organism>
<dbReference type="Proteomes" id="UP000663873">
    <property type="component" value="Unassembled WGS sequence"/>
</dbReference>
<evidence type="ECO:0000313" key="5">
    <source>
        <dbReference type="Proteomes" id="UP000663873"/>
    </source>
</evidence>
<dbReference type="EMBL" id="CAJNXB010004807">
    <property type="protein sequence ID" value="CAF3393422.1"/>
    <property type="molecule type" value="Genomic_DNA"/>
</dbReference>
<feature type="chain" id="PRO_5036414234" evidence="1">
    <location>
        <begin position="26"/>
        <end position="173"/>
    </location>
</feature>
<feature type="signal peptide" evidence="1">
    <location>
        <begin position="1"/>
        <end position="25"/>
    </location>
</feature>
<feature type="non-terminal residue" evidence="2">
    <location>
        <position position="173"/>
    </location>
</feature>
<proteinExistence type="predicted"/>
<keyword evidence="1" id="KW-0732">Signal</keyword>
<evidence type="ECO:0000313" key="3">
    <source>
        <dbReference type="EMBL" id="CAF4441843.1"/>
    </source>
</evidence>
<dbReference type="OrthoDB" id="10060443at2759"/>
<sequence length="173" mass="19423">MRSKSARPSFVVIDLSAALINSVLASFNVENIHSYLRRCYNTIDRAYDTKQLQNMTFLRLCCSHAMKAFSCSLLKLNVSKDNRHTLMSLFAVLLNSTNFYGALSLYVQIILIYGDPNSETSPDALKSLLSKSDLSDFDVNPFLEEKDDQPLTQDFIDELDITTDPIIPQSPSG</sequence>
<evidence type="ECO:0000313" key="4">
    <source>
        <dbReference type="Proteomes" id="UP000663825"/>
    </source>
</evidence>
<dbReference type="Proteomes" id="UP000663825">
    <property type="component" value="Unassembled WGS sequence"/>
</dbReference>
<reference evidence="2" key="1">
    <citation type="submission" date="2021-02" db="EMBL/GenBank/DDBJ databases">
        <authorList>
            <person name="Nowell W R."/>
        </authorList>
    </citation>
    <scope>NUCLEOTIDE SEQUENCE</scope>
</reference>
<evidence type="ECO:0000313" key="2">
    <source>
        <dbReference type="EMBL" id="CAF3393422.1"/>
    </source>
</evidence>
<dbReference type="EMBL" id="CAJOBP010004492">
    <property type="protein sequence ID" value="CAF4441843.1"/>
    <property type="molecule type" value="Genomic_DNA"/>
</dbReference>
<keyword evidence="5" id="KW-1185">Reference proteome</keyword>
<gene>
    <name evidence="2" type="ORF">TIS948_LOCUS27053</name>
    <name evidence="3" type="ORF">UJA718_LOCUS22154</name>
</gene>
<comment type="caution">
    <text evidence="2">The sequence shown here is derived from an EMBL/GenBank/DDBJ whole genome shotgun (WGS) entry which is preliminary data.</text>
</comment>
<evidence type="ECO:0000256" key="1">
    <source>
        <dbReference type="SAM" id="SignalP"/>
    </source>
</evidence>
<accession>A0A817ZDC4</accession>
<protein>
    <submittedName>
        <fullName evidence="2">Uncharacterized protein</fullName>
    </submittedName>
</protein>
<name>A0A817ZDC4_9BILA</name>
<dbReference type="AlphaFoldDB" id="A0A817ZDC4"/>